<evidence type="ECO:0000313" key="6">
    <source>
        <dbReference type="Proteomes" id="UP000183071"/>
    </source>
</evidence>
<keyword evidence="3" id="KW-0808">Transferase</keyword>
<evidence type="ECO:0000313" key="5">
    <source>
        <dbReference type="Proteomes" id="UP000037716"/>
    </source>
</evidence>
<evidence type="ECO:0000259" key="2">
    <source>
        <dbReference type="PROSITE" id="PS50894"/>
    </source>
</evidence>
<gene>
    <name evidence="3" type="ORF">I602_2724</name>
    <name evidence="4" type="ORF">SAMN05444353_2503</name>
</gene>
<organism evidence="3 5">
    <name type="scientific">Polaribacter dokdonensis DSW-5</name>
    <dbReference type="NCBI Taxonomy" id="1300348"/>
    <lineage>
        <taxon>Bacteria</taxon>
        <taxon>Pseudomonadati</taxon>
        <taxon>Bacteroidota</taxon>
        <taxon>Flavobacteriia</taxon>
        <taxon>Flavobacteriales</taxon>
        <taxon>Flavobacteriaceae</taxon>
    </lineage>
</organism>
<dbReference type="InterPro" id="IPR008207">
    <property type="entry name" value="Sig_transdc_His_kin_Hpt_dom"/>
</dbReference>
<proteinExistence type="predicted"/>
<dbReference type="GO" id="GO:0000160">
    <property type="term" value="P:phosphorelay signal transduction system"/>
    <property type="evidence" value="ECO:0007669"/>
    <property type="project" value="InterPro"/>
</dbReference>
<dbReference type="Proteomes" id="UP000037716">
    <property type="component" value="Unassembled WGS sequence"/>
</dbReference>
<dbReference type="GO" id="GO:0004672">
    <property type="term" value="F:protein kinase activity"/>
    <property type="evidence" value="ECO:0007669"/>
    <property type="project" value="UniProtKB-ARBA"/>
</dbReference>
<dbReference type="InterPro" id="IPR036641">
    <property type="entry name" value="HPT_dom_sf"/>
</dbReference>
<keyword evidence="1" id="KW-0597">Phosphoprotein</keyword>
<evidence type="ECO:0000313" key="3">
    <source>
        <dbReference type="EMBL" id="KOY53164.1"/>
    </source>
</evidence>
<dbReference type="PATRIC" id="fig|1300348.6.peg.2726"/>
<dbReference type="EMBL" id="FNUE01000002">
    <property type="protein sequence ID" value="SEE57990.1"/>
    <property type="molecule type" value="Genomic_DNA"/>
</dbReference>
<keyword evidence="6" id="KW-1185">Reference proteome</keyword>
<protein>
    <submittedName>
        <fullName evidence="4">HPt (Histidine-containing phosphotransfer) domain-containing protein</fullName>
    </submittedName>
    <submittedName>
        <fullName evidence="3">Histidine kinase</fullName>
    </submittedName>
</protein>
<name>A0A0N0CGD0_9FLAO</name>
<feature type="domain" description="HPt" evidence="2">
    <location>
        <begin position="24"/>
        <end position="124"/>
    </location>
</feature>
<keyword evidence="3" id="KW-0418">Kinase</keyword>
<evidence type="ECO:0000256" key="1">
    <source>
        <dbReference type="PROSITE-ProRule" id="PRU00110"/>
    </source>
</evidence>
<comment type="caution">
    <text evidence="3">The sequence shown here is derived from an EMBL/GenBank/DDBJ whole genome shotgun (WGS) entry which is preliminary data.</text>
</comment>
<dbReference type="Proteomes" id="UP000183071">
    <property type="component" value="Unassembled WGS sequence"/>
</dbReference>
<reference evidence="3 5" key="1">
    <citation type="submission" date="2015-07" db="EMBL/GenBank/DDBJ databases">
        <title>Genome of Polaribacter dokdonenesis DSW-5, isolated from seawater off Dokdo in Korea.</title>
        <authorList>
            <person name="Yoon K."/>
            <person name="Song J.Y."/>
            <person name="Kim J.F."/>
        </authorList>
    </citation>
    <scope>NUCLEOTIDE SEQUENCE [LARGE SCALE GENOMIC DNA]</scope>
    <source>
        <strain evidence="3 5">DSW-5</strain>
    </source>
</reference>
<accession>A0A0N0CGD0</accession>
<sequence length="124" mass="14192">MQIENILTSDVVDLTSLKSFFSTDKDSLIQLVTVYLSDTQPRLELLKKSIITVNHEEVRSICHFLKSSLGLMGVNCLEEITLLEKKAQNLDPEPIIQERLKHITVVLDQSIIEYQRILDQLKAL</sequence>
<dbReference type="AlphaFoldDB" id="A0A0N0CGD0"/>
<dbReference type="Gene3D" id="1.20.120.160">
    <property type="entry name" value="HPT domain"/>
    <property type="match status" value="1"/>
</dbReference>
<dbReference type="EMBL" id="LGBR01000001">
    <property type="protein sequence ID" value="KOY53164.1"/>
    <property type="molecule type" value="Genomic_DNA"/>
</dbReference>
<dbReference type="SUPFAM" id="SSF47226">
    <property type="entry name" value="Histidine-containing phosphotransfer domain, HPT domain"/>
    <property type="match status" value="1"/>
</dbReference>
<reference evidence="4 6" key="2">
    <citation type="submission" date="2016-10" db="EMBL/GenBank/DDBJ databases">
        <authorList>
            <person name="Varghese N."/>
            <person name="Submissions S."/>
        </authorList>
    </citation>
    <scope>NUCLEOTIDE SEQUENCE [LARGE SCALE GENOMIC DNA]</scope>
    <source>
        <strain evidence="4 6">DSW-5</strain>
    </source>
</reference>
<dbReference type="RefSeq" id="WP_053975198.1">
    <property type="nucleotide sequence ID" value="NZ_FNUE01000002.1"/>
</dbReference>
<dbReference type="PROSITE" id="PS50894">
    <property type="entry name" value="HPT"/>
    <property type="match status" value="1"/>
</dbReference>
<feature type="modified residue" description="Phosphohistidine" evidence="1">
    <location>
        <position position="63"/>
    </location>
</feature>
<dbReference type="OrthoDB" id="1201916at2"/>
<dbReference type="STRING" id="1300348.I602_2724"/>
<evidence type="ECO:0000313" key="4">
    <source>
        <dbReference type="EMBL" id="SEE57990.1"/>
    </source>
</evidence>